<evidence type="ECO:0000256" key="2">
    <source>
        <dbReference type="ARBA" id="ARBA00022946"/>
    </source>
</evidence>
<feature type="region of interest" description="Disordered" evidence="6">
    <location>
        <begin position="160"/>
        <end position="179"/>
    </location>
</feature>
<reference evidence="8 9" key="1">
    <citation type="submission" date="2015-01" db="EMBL/GenBank/DDBJ databases">
        <title>The Genome Sequence of Exophiala sideris CBS121828.</title>
        <authorList>
            <consortium name="The Broad Institute Genomics Platform"/>
            <person name="Cuomo C."/>
            <person name="de Hoog S."/>
            <person name="Gorbushina A."/>
            <person name="Stielow B."/>
            <person name="Teixiera M."/>
            <person name="Abouelleil A."/>
            <person name="Chapman S.B."/>
            <person name="Priest M."/>
            <person name="Young S.K."/>
            <person name="Wortman J."/>
            <person name="Nusbaum C."/>
            <person name="Birren B."/>
        </authorList>
    </citation>
    <scope>NUCLEOTIDE SEQUENCE [LARGE SCALE GENOMIC DNA]</scope>
    <source>
        <strain evidence="8 9">CBS 121828</strain>
    </source>
</reference>
<dbReference type="InterPro" id="IPR057460">
    <property type="entry name" value="CAF17_C"/>
</dbReference>
<dbReference type="GO" id="GO:0016226">
    <property type="term" value="P:iron-sulfur cluster assembly"/>
    <property type="evidence" value="ECO:0007669"/>
    <property type="project" value="TreeGrafter"/>
</dbReference>
<accession>A0A0D1ZL89</accession>
<dbReference type="Gene3D" id="3.30.1360.120">
    <property type="entry name" value="Probable tRNA modification gtpase trme, domain 1"/>
    <property type="match status" value="1"/>
</dbReference>
<dbReference type="NCBIfam" id="TIGR03317">
    <property type="entry name" value="ygfZ_signature"/>
    <property type="match status" value="1"/>
</dbReference>
<dbReference type="PANTHER" id="PTHR22602:SF0">
    <property type="entry name" value="TRANSFERASE CAF17, MITOCHONDRIAL-RELATED"/>
    <property type="match status" value="1"/>
</dbReference>
<keyword evidence="3" id="KW-0496">Mitochondrion</keyword>
<evidence type="ECO:0000256" key="5">
    <source>
        <dbReference type="ARBA" id="ARBA00093637"/>
    </source>
</evidence>
<evidence type="ECO:0000256" key="6">
    <source>
        <dbReference type="SAM" id="MobiDB-lite"/>
    </source>
</evidence>
<comment type="subcellular location">
    <subcellularLocation>
        <location evidence="1">Mitochondrion matrix</location>
    </subcellularLocation>
</comment>
<protein>
    <recommendedName>
        <fullName evidence="5">Iron-sulfur cluster assembly factor IBA57 homolog, mitochondrial</fullName>
    </recommendedName>
</protein>
<proteinExistence type="inferred from homology"/>
<evidence type="ECO:0000313" key="9">
    <source>
        <dbReference type="Proteomes" id="UP000053599"/>
    </source>
</evidence>
<dbReference type="Gene3D" id="3.30.70.1400">
    <property type="entry name" value="Aminomethyltransferase beta-barrel domains"/>
    <property type="match status" value="1"/>
</dbReference>
<dbReference type="HOGENOM" id="CLU_007884_7_0_1"/>
<evidence type="ECO:0000256" key="4">
    <source>
        <dbReference type="ARBA" id="ARBA00093447"/>
    </source>
</evidence>
<evidence type="ECO:0000313" key="8">
    <source>
        <dbReference type="EMBL" id="KIV87538.1"/>
    </source>
</evidence>
<dbReference type="STRING" id="1016849.A0A0D1ZL89"/>
<sequence length="405" mass="46008">MPLKPKTHILQPFVCPKCRMRAQPRKTPQVRTFATSPPSHAGAASRPKYAHLTNRTIIRLAGPDAANYLFNLLPARILGTGSTRPIYTAFLSAHGRILHDVFIYPPSEDNGEEWFVEVDSESATDLMKHLRKHKLRSKFQLEKIASEKMGVYYNWPSGQEESSRQIGGQDPRPGMGSRWLDETHSKSEVLHRLEDSGGQEVTLKDYTIHRMLNGLAEGPTELPPTASLPQESNIDFFGGIDFTKGCYLGQELTIRTHHTGVVRKRILPCQLYHENERPRADQTEPDYETDSNLPRPPSQSNISKVNARGRGRSSGKWLSGVDNIGLALCRLEMMTDIQLTADRANYDPSEQYKVEWEVEGQEGKEAVMLKPFVPQWLRDGVEQNLRRKERKAKPRQEEEEDDDVD</sequence>
<feature type="region of interest" description="Disordered" evidence="6">
    <location>
        <begin position="273"/>
        <end position="315"/>
    </location>
</feature>
<keyword evidence="2" id="KW-0809">Transit peptide</keyword>
<dbReference type="SUPFAM" id="SSF103025">
    <property type="entry name" value="Folate-binding domain"/>
    <property type="match status" value="1"/>
</dbReference>
<feature type="compositionally biased region" description="Basic and acidic residues" evidence="6">
    <location>
        <begin position="273"/>
        <end position="282"/>
    </location>
</feature>
<dbReference type="Proteomes" id="UP000053599">
    <property type="component" value="Unassembled WGS sequence"/>
</dbReference>
<dbReference type="InterPro" id="IPR017703">
    <property type="entry name" value="YgfZ/GCV_T_CS"/>
</dbReference>
<evidence type="ECO:0000259" key="7">
    <source>
        <dbReference type="Pfam" id="PF25455"/>
    </source>
</evidence>
<organism evidence="8 9">
    <name type="scientific">Exophiala sideris</name>
    <dbReference type="NCBI Taxonomy" id="1016849"/>
    <lineage>
        <taxon>Eukaryota</taxon>
        <taxon>Fungi</taxon>
        <taxon>Dikarya</taxon>
        <taxon>Ascomycota</taxon>
        <taxon>Pezizomycotina</taxon>
        <taxon>Eurotiomycetes</taxon>
        <taxon>Chaetothyriomycetidae</taxon>
        <taxon>Chaetothyriales</taxon>
        <taxon>Herpotrichiellaceae</taxon>
        <taxon>Exophiala</taxon>
    </lineage>
</organism>
<dbReference type="InterPro" id="IPR027266">
    <property type="entry name" value="TrmE/GcvT-like"/>
</dbReference>
<gene>
    <name evidence="8" type="ORF">PV11_03077</name>
</gene>
<dbReference type="EMBL" id="KN846951">
    <property type="protein sequence ID" value="KIV87538.1"/>
    <property type="molecule type" value="Genomic_DNA"/>
</dbReference>
<evidence type="ECO:0000256" key="3">
    <source>
        <dbReference type="ARBA" id="ARBA00023128"/>
    </source>
</evidence>
<dbReference type="AlphaFoldDB" id="A0A0D1ZL89"/>
<dbReference type="GO" id="GO:0005759">
    <property type="term" value="C:mitochondrial matrix"/>
    <property type="evidence" value="ECO:0007669"/>
    <property type="project" value="UniProtKB-SubCell"/>
</dbReference>
<dbReference type="OrthoDB" id="191995at2759"/>
<dbReference type="PANTHER" id="PTHR22602">
    <property type="entry name" value="TRANSFERASE CAF17, MITOCHONDRIAL-RELATED"/>
    <property type="match status" value="1"/>
</dbReference>
<feature type="region of interest" description="Disordered" evidence="6">
    <location>
        <begin position="380"/>
        <end position="405"/>
    </location>
</feature>
<dbReference type="Pfam" id="PF25455">
    <property type="entry name" value="Beta-barrel_CAF17_C"/>
    <property type="match status" value="1"/>
</dbReference>
<name>A0A0D1ZL89_9EURO</name>
<dbReference type="InterPro" id="IPR045179">
    <property type="entry name" value="YgfZ/GcvT"/>
</dbReference>
<evidence type="ECO:0000256" key="1">
    <source>
        <dbReference type="ARBA" id="ARBA00004305"/>
    </source>
</evidence>
<comment type="similarity">
    <text evidence="4">Belongs to the GcvT family. CAF17/IBA57 subfamily.</text>
</comment>
<feature type="domain" description="CAF17 C-terminal" evidence="7">
    <location>
        <begin position="263"/>
        <end position="348"/>
    </location>
</feature>